<keyword evidence="9" id="KW-1185">Reference proteome</keyword>
<dbReference type="AlphaFoldDB" id="A0A255EFP6"/>
<evidence type="ECO:0000256" key="6">
    <source>
        <dbReference type="SAM" id="Phobius"/>
    </source>
</evidence>
<evidence type="ECO:0000256" key="1">
    <source>
        <dbReference type="ARBA" id="ARBA00004651"/>
    </source>
</evidence>
<dbReference type="OrthoDB" id="3826732at2"/>
<dbReference type="GO" id="GO:0005886">
    <property type="term" value="C:plasma membrane"/>
    <property type="evidence" value="ECO:0007669"/>
    <property type="project" value="UniProtKB-SubCell"/>
</dbReference>
<feature type="transmembrane region" description="Helical" evidence="6">
    <location>
        <begin position="262"/>
        <end position="287"/>
    </location>
</feature>
<dbReference type="PANTHER" id="PTHR35007">
    <property type="entry name" value="INTEGRAL MEMBRANE PROTEIN-RELATED"/>
    <property type="match status" value="1"/>
</dbReference>
<keyword evidence="2" id="KW-1003">Cell membrane</keyword>
<gene>
    <name evidence="8" type="ORF">CGZ91_09310</name>
</gene>
<dbReference type="Pfam" id="PF00482">
    <property type="entry name" value="T2SSF"/>
    <property type="match status" value="1"/>
</dbReference>
<feature type="domain" description="Type II secretion system protein GspF" evidence="7">
    <location>
        <begin position="158"/>
        <end position="280"/>
    </location>
</feature>
<evidence type="ECO:0000256" key="2">
    <source>
        <dbReference type="ARBA" id="ARBA00022475"/>
    </source>
</evidence>
<feature type="transmembrane region" description="Helical" evidence="6">
    <location>
        <begin position="6"/>
        <end position="27"/>
    </location>
</feature>
<accession>A0A255EFP6</accession>
<dbReference type="PANTHER" id="PTHR35007:SF1">
    <property type="entry name" value="PILUS ASSEMBLY PROTEIN"/>
    <property type="match status" value="1"/>
</dbReference>
<dbReference type="RefSeq" id="WP_094454550.1">
    <property type="nucleotide sequence ID" value="NZ_NMVJ01000007.1"/>
</dbReference>
<keyword evidence="3 6" id="KW-0812">Transmembrane</keyword>
<comment type="caution">
    <text evidence="8">The sequence shown here is derived from an EMBL/GenBank/DDBJ whole genome shotgun (WGS) entry which is preliminary data.</text>
</comment>
<feature type="transmembrane region" description="Helical" evidence="6">
    <location>
        <begin position="88"/>
        <end position="107"/>
    </location>
</feature>
<evidence type="ECO:0000256" key="4">
    <source>
        <dbReference type="ARBA" id="ARBA00022989"/>
    </source>
</evidence>
<dbReference type="InterPro" id="IPR018076">
    <property type="entry name" value="T2SS_GspF_dom"/>
</dbReference>
<organism evidence="8 9">
    <name type="scientific">Parenemella sanctibonifatiensis</name>
    <dbReference type="NCBI Taxonomy" id="2016505"/>
    <lineage>
        <taxon>Bacteria</taxon>
        <taxon>Bacillati</taxon>
        <taxon>Actinomycetota</taxon>
        <taxon>Actinomycetes</taxon>
        <taxon>Propionibacteriales</taxon>
        <taxon>Propionibacteriaceae</taxon>
        <taxon>Parenemella</taxon>
    </lineage>
</organism>
<evidence type="ECO:0000256" key="5">
    <source>
        <dbReference type="ARBA" id="ARBA00023136"/>
    </source>
</evidence>
<protein>
    <recommendedName>
        <fullName evidence="7">Type II secretion system protein GspF domain-containing protein</fullName>
    </recommendedName>
</protein>
<sequence>MITQIGTAVVAGMAVMAGIALVVAGVMRRPAPLGASLARLSAVTEAAPPTGGRWARLVQRRPGLVSPSTRARLEVRGLTPEEFLVDKVIHAVLGLLMPGIIGAAFLWFGLASWQVPAGLSILGGLVGWFIPDLQLRRTHAVDQRDAAESLLTMFDLVALGRLANMSATQALGAAAALSDTPVFLRVRRCLDTARLQQRSPYQDLRRLAAEWKLPLLDDLVDVLQMEQTGAALSEALANRVTELRSEHLVRDKITAHAASERLTFFMVIPAMVFGLIFLVPAVMRLLLG</sequence>
<dbReference type="EMBL" id="NMVJ01000007">
    <property type="protein sequence ID" value="OYN90346.1"/>
    <property type="molecule type" value="Genomic_DNA"/>
</dbReference>
<evidence type="ECO:0000313" key="9">
    <source>
        <dbReference type="Proteomes" id="UP000216300"/>
    </source>
</evidence>
<evidence type="ECO:0000256" key="3">
    <source>
        <dbReference type="ARBA" id="ARBA00022692"/>
    </source>
</evidence>
<reference evidence="8 9" key="1">
    <citation type="submission" date="2017-07" db="EMBL/GenBank/DDBJ databases">
        <title>Draft whole genome sequences of clinical Proprionibacteriaceae strains.</title>
        <authorList>
            <person name="Bernier A.-M."/>
            <person name="Bernard K."/>
            <person name="Domingo M.-C."/>
        </authorList>
    </citation>
    <scope>NUCLEOTIDE SEQUENCE [LARGE SCALE GENOMIC DNA]</scope>
    <source>
        <strain evidence="8 9">NML 150081</strain>
    </source>
</reference>
<name>A0A255EFP6_9ACTN</name>
<keyword evidence="5 6" id="KW-0472">Membrane</keyword>
<keyword evidence="4 6" id="KW-1133">Transmembrane helix</keyword>
<proteinExistence type="predicted"/>
<evidence type="ECO:0000259" key="7">
    <source>
        <dbReference type="Pfam" id="PF00482"/>
    </source>
</evidence>
<comment type="subcellular location">
    <subcellularLocation>
        <location evidence="1">Cell membrane</location>
        <topology evidence="1">Multi-pass membrane protein</topology>
    </subcellularLocation>
</comment>
<dbReference type="Proteomes" id="UP000216300">
    <property type="component" value="Unassembled WGS sequence"/>
</dbReference>
<evidence type="ECO:0000313" key="8">
    <source>
        <dbReference type="EMBL" id="OYN90346.1"/>
    </source>
</evidence>